<dbReference type="GO" id="GO:0006633">
    <property type="term" value="P:fatty acid biosynthetic process"/>
    <property type="evidence" value="ECO:0007669"/>
    <property type="project" value="TreeGrafter"/>
</dbReference>
<dbReference type="InterPro" id="IPR050965">
    <property type="entry name" value="UPF0336/Enoyl-CoA_hydratase"/>
</dbReference>
<dbReference type="RefSeq" id="WP_124964329.1">
    <property type="nucleotide sequence ID" value="NZ_RRAZ01000008.1"/>
</dbReference>
<keyword evidence="3" id="KW-1185">Reference proteome</keyword>
<reference evidence="2 3" key="1">
    <citation type="submission" date="2018-11" db="EMBL/GenBank/DDBJ databases">
        <title>Gemmobacter sp. nov., YIM 102744-1 draft genome.</title>
        <authorList>
            <person name="Li G."/>
            <person name="Jiang Y."/>
        </authorList>
    </citation>
    <scope>NUCLEOTIDE SEQUENCE [LARGE SCALE GENOMIC DNA]</scope>
    <source>
        <strain evidence="2 3">YIM 102744-1</strain>
    </source>
</reference>
<dbReference type="GO" id="GO:0019171">
    <property type="term" value="F:(3R)-hydroxyacyl-[acyl-carrier-protein] dehydratase activity"/>
    <property type="evidence" value="ECO:0007669"/>
    <property type="project" value="TreeGrafter"/>
</dbReference>
<dbReference type="CDD" id="cd03441">
    <property type="entry name" value="R_hydratase_like"/>
    <property type="match status" value="1"/>
</dbReference>
<feature type="domain" description="MaoC-like" evidence="1">
    <location>
        <begin position="14"/>
        <end position="103"/>
    </location>
</feature>
<name>A0A3P3DPN3_9RHOB</name>
<dbReference type="InterPro" id="IPR002539">
    <property type="entry name" value="MaoC-like_dom"/>
</dbReference>
<organism evidence="2 3">
    <name type="scientific">Falsigemmobacter faecalis</name>
    <dbReference type="NCBI Taxonomy" id="2488730"/>
    <lineage>
        <taxon>Bacteria</taxon>
        <taxon>Pseudomonadati</taxon>
        <taxon>Pseudomonadota</taxon>
        <taxon>Alphaproteobacteria</taxon>
        <taxon>Rhodobacterales</taxon>
        <taxon>Paracoccaceae</taxon>
        <taxon>Falsigemmobacter</taxon>
    </lineage>
</organism>
<dbReference type="PANTHER" id="PTHR43437:SF3">
    <property type="entry name" value="HYDROXYACYL-THIOESTER DEHYDRATASE TYPE 2, MITOCHONDRIAL"/>
    <property type="match status" value="1"/>
</dbReference>
<accession>A0A3P3DPN3</accession>
<dbReference type="Gene3D" id="3.10.129.10">
    <property type="entry name" value="Hotdog Thioesterase"/>
    <property type="match status" value="1"/>
</dbReference>
<dbReference type="Pfam" id="PF01575">
    <property type="entry name" value="MaoC_dehydratas"/>
    <property type="match status" value="1"/>
</dbReference>
<gene>
    <name evidence="2" type="ORF">EG244_07170</name>
</gene>
<dbReference type="AlphaFoldDB" id="A0A3P3DPN3"/>
<sequence>MDSLSPPETIPPLTLQTSAQTARAYAALTCDENPIHLDADFAARTAFGVPIAHGTMSLNLLLQAISATPGLSIGAGRLDLRFSAPVKVGQTITASGTRCGDGSYAVSVSTPEGQATLKGVFYPGNAP</sequence>
<dbReference type="Proteomes" id="UP000282125">
    <property type="component" value="Unassembled WGS sequence"/>
</dbReference>
<protein>
    <submittedName>
        <fullName evidence="2">Acyl dehydratase</fullName>
    </submittedName>
</protein>
<dbReference type="SUPFAM" id="SSF54637">
    <property type="entry name" value="Thioesterase/thiol ester dehydrase-isomerase"/>
    <property type="match status" value="1"/>
</dbReference>
<evidence type="ECO:0000259" key="1">
    <source>
        <dbReference type="Pfam" id="PF01575"/>
    </source>
</evidence>
<proteinExistence type="predicted"/>
<dbReference type="OrthoDB" id="9796589at2"/>
<dbReference type="InterPro" id="IPR029069">
    <property type="entry name" value="HotDog_dom_sf"/>
</dbReference>
<dbReference type="PANTHER" id="PTHR43437">
    <property type="entry name" value="HYDROXYACYL-THIOESTER DEHYDRATASE TYPE 2, MITOCHONDRIAL-RELATED"/>
    <property type="match status" value="1"/>
</dbReference>
<evidence type="ECO:0000313" key="3">
    <source>
        <dbReference type="Proteomes" id="UP000282125"/>
    </source>
</evidence>
<evidence type="ECO:0000313" key="2">
    <source>
        <dbReference type="EMBL" id="RRH76190.1"/>
    </source>
</evidence>
<comment type="caution">
    <text evidence="2">The sequence shown here is derived from an EMBL/GenBank/DDBJ whole genome shotgun (WGS) entry which is preliminary data.</text>
</comment>
<dbReference type="EMBL" id="RRAZ01000008">
    <property type="protein sequence ID" value="RRH76190.1"/>
    <property type="molecule type" value="Genomic_DNA"/>
</dbReference>